<gene>
    <name evidence="1" type="ORF">MM415B04736_0011</name>
</gene>
<accession>A0A6M3LD47</accession>
<reference evidence="1" key="1">
    <citation type="submission" date="2020-03" db="EMBL/GenBank/DDBJ databases">
        <title>The deep terrestrial virosphere.</title>
        <authorList>
            <person name="Holmfeldt K."/>
            <person name="Nilsson E."/>
            <person name="Simone D."/>
            <person name="Lopez-Fernandez M."/>
            <person name="Wu X."/>
            <person name="de Brujin I."/>
            <person name="Lundin D."/>
            <person name="Andersson A."/>
            <person name="Bertilsson S."/>
            <person name="Dopson M."/>
        </authorList>
    </citation>
    <scope>NUCLEOTIDE SEQUENCE</scope>
    <source>
        <strain evidence="1">MM415B04736</strain>
    </source>
</reference>
<name>A0A6M3LD47_9ZZZZ</name>
<protein>
    <submittedName>
        <fullName evidence="1">Uncharacterized protein</fullName>
    </submittedName>
</protein>
<dbReference type="AlphaFoldDB" id="A0A6M3LD47"/>
<proteinExistence type="predicted"/>
<dbReference type="EMBL" id="MT143056">
    <property type="protein sequence ID" value="QJA92313.1"/>
    <property type="molecule type" value="Genomic_DNA"/>
</dbReference>
<evidence type="ECO:0000313" key="1">
    <source>
        <dbReference type="EMBL" id="QJA92313.1"/>
    </source>
</evidence>
<sequence length="275" mass="30269">MKAILVCLVVILALLWATAEAYDPPNAGFATTDQLGVLRDRVVVRGDSTMTNILVQNQRPDFAYGISNNLNYAWAGTTAINSDPNGATKNPNILRTSYWGPGANTNCVWDGFDEGQHSGCVLYAQERTWIDYPGQDGGKEWWIRVKGQLVPALELAGSSFIQMNGYGRYELDFRYKADNTKDKWRQNWMYDASMAQMILTRQPLIYTPEAAGCPYAAELCVRAGDIFTDGYISTGLTTGQPPAADCDAGEEYGRMKADAATGNLWLCAQSGWVAK</sequence>
<organism evidence="1">
    <name type="scientific">viral metagenome</name>
    <dbReference type="NCBI Taxonomy" id="1070528"/>
    <lineage>
        <taxon>unclassified sequences</taxon>
        <taxon>metagenomes</taxon>
        <taxon>organismal metagenomes</taxon>
    </lineage>
</organism>